<comment type="similarity">
    <text evidence="6 7">Belongs to the ATP-dependent AMP-binding enzyme family. DltA subfamily.</text>
</comment>
<dbReference type="GO" id="GO:0005737">
    <property type="term" value="C:cytoplasm"/>
    <property type="evidence" value="ECO:0007669"/>
    <property type="project" value="UniProtKB-SubCell"/>
</dbReference>
<keyword evidence="1 7" id="KW-0963">Cytoplasm</keyword>
<dbReference type="STRING" id="1423778.FC70_GL000596"/>
<keyword evidence="4 7" id="KW-0067">ATP-binding</keyword>
<dbReference type="NCBIfam" id="TIGR01733">
    <property type="entry name" value="AA-adenyl-dom"/>
    <property type="match status" value="1"/>
</dbReference>
<dbReference type="InterPro" id="IPR044507">
    <property type="entry name" value="DltA-like"/>
</dbReference>
<accession>A0A0R1RRQ1</accession>
<evidence type="ECO:0000256" key="7">
    <source>
        <dbReference type="HAMAP-Rule" id="MF_00593"/>
    </source>
</evidence>
<dbReference type="KEGG" id="lol:LACOL_0699"/>
<dbReference type="EC" id="6.2.1.54" evidence="7"/>
<dbReference type="CDD" id="cd05945">
    <property type="entry name" value="DltA"/>
    <property type="match status" value="1"/>
</dbReference>
<proteinExistence type="inferred from homology"/>
<comment type="subcellular location">
    <subcellularLocation>
        <location evidence="7">Cytoplasm</location>
    </subcellularLocation>
</comment>
<evidence type="ECO:0000256" key="2">
    <source>
        <dbReference type="ARBA" id="ARBA00022598"/>
    </source>
</evidence>
<dbReference type="PATRIC" id="fig|1423778.4.peg.623"/>
<dbReference type="GO" id="GO:0005524">
    <property type="term" value="F:ATP binding"/>
    <property type="evidence" value="ECO:0007669"/>
    <property type="project" value="UniProtKB-KW"/>
</dbReference>
<name>A0A0R1RRQ1_9LACO</name>
<gene>
    <name evidence="7" type="primary">dltA</name>
    <name evidence="9" type="ORF">FC70_GL000596</name>
</gene>
<evidence type="ECO:0000256" key="5">
    <source>
        <dbReference type="ARBA" id="ARBA00054605"/>
    </source>
</evidence>
<dbReference type="InterPro" id="IPR010071">
    <property type="entry name" value="AA_adenyl_dom"/>
</dbReference>
<feature type="binding site" evidence="7">
    <location>
        <position position="378"/>
    </location>
    <ligand>
        <name>ATP</name>
        <dbReference type="ChEBI" id="CHEBI:30616"/>
    </ligand>
</feature>
<dbReference type="Gene3D" id="3.40.50.12780">
    <property type="entry name" value="N-terminal domain of ligase-like"/>
    <property type="match status" value="1"/>
</dbReference>
<dbReference type="GO" id="GO:0047473">
    <property type="term" value="F:D-alanine [D-alanyl carrier protein] ligase activity"/>
    <property type="evidence" value="ECO:0007669"/>
    <property type="project" value="UniProtKB-UniRule"/>
</dbReference>
<feature type="binding site" evidence="7">
    <location>
        <position position="197"/>
    </location>
    <ligand>
        <name>D-alanine</name>
        <dbReference type="ChEBI" id="CHEBI:57416"/>
    </ligand>
</feature>
<dbReference type="AlphaFoldDB" id="A0A0R1RRQ1"/>
<feature type="binding site" evidence="7">
    <location>
        <begin position="390"/>
        <end position="393"/>
    </location>
    <ligand>
        <name>ATP</name>
        <dbReference type="ChEBI" id="CHEBI:30616"/>
    </ligand>
</feature>
<comment type="pathway">
    <text evidence="7">Cell wall biogenesis; lipoteichoic acid biosynthesis.</text>
</comment>
<dbReference type="PANTHER" id="PTHR45398">
    <property type="match status" value="1"/>
</dbReference>
<dbReference type="RefSeq" id="WP_057889571.1">
    <property type="nucleotide sequence ID" value="NZ_AZFE01000030.1"/>
</dbReference>
<dbReference type="InterPro" id="IPR020845">
    <property type="entry name" value="AMP-binding_CS"/>
</dbReference>
<dbReference type="PROSITE" id="PS00455">
    <property type="entry name" value="AMP_BINDING"/>
    <property type="match status" value="1"/>
</dbReference>
<dbReference type="SUPFAM" id="SSF56801">
    <property type="entry name" value="Acetyl-CoA synthetase-like"/>
    <property type="match status" value="1"/>
</dbReference>
<dbReference type="UniPathway" id="UPA00556"/>
<comment type="function">
    <text evidence="5 7">Catalyzes the first step in the D-alanylation of lipoteichoic acid (LTA), the activation of D-alanine and its transfer onto the D-alanyl carrier protein (Dcp) DltC. In an ATP-dependent two-step reaction, forms a high energy D-alanyl-AMP intermediate, followed by transfer of the D-alanyl residue as a thiol ester to the phosphopantheinyl prosthetic group of the Dcp. D-alanylation of LTA plays an important role in modulating the properties of the cell wall in Gram-positive bacteria, influencing the net charge of the cell wall.</text>
</comment>
<dbReference type="EMBL" id="AZFE01000030">
    <property type="protein sequence ID" value="KRL56011.1"/>
    <property type="molecule type" value="Genomic_DNA"/>
</dbReference>
<evidence type="ECO:0000256" key="3">
    <source>
        <dbReference type="ARBA" id="ARBA00022741"/>
    </source>
</evidence>
<dbReference type="InterPro" id="IPR000873">
    <property type="entry name" value="AMP-dep_synth/lig_dom"/>
</dbReference>
<sequence length="508" mass="57425">MNLIKQIDQFATENPAAIVYNYLGETNTYGELQQYSNALAARIQQLDLQPESPIIVYGGQTFEMLVAFMASVKTGHAYIPVDKHSPNERIKLITEIAQPELMIEVDGNTPAIENLKVIHSDEFQAIKHETSSFEFDDNQMVTGDQTFYIIFTSGTTGNPKGVQISHDNLKSFTDWMLSDFGLQAQPKVLAQTPYSFDLSVMDLYPTLLLGGELQVLPREQTEDFKSLFQCLSELTVEVWVSTPSFIEMALLDRNFNQQVHPELTTFMFCGEELTHDVASKLHERFPDAHIFNTYGPTEATVAVTSIEITPSILAMYDRLPIGYFKNDTLGWIELASDNDNTGEIVLSGPSISKGYINNPAKTEQVFKHDQTATYHTGDLGQRKNDGLILYAGRKDFQIKMHGYRIELEEVNHYLNLNENISRAVAVPVTDKNGKVVSLLAYVQLDLTSYLYHDFEVDGLNLKLTDELKFELAKKMMSYMIPQKFVYLDTLPITMNGKIDIKALMREAK</sequence>
<dbReference type="Pfam" id="PF00501">
    <property type="entry name" value="AMP-binding"/>
    <property type="match status" value="1"/>
</dbReference>
<dbReference type="NCBIfam" id="TIGR01734">
    <property type="entry name" value="D-ala-DACP-lig"/>
    <property type="match status" value="1"/>
</dbReference>
<feature type="binding site" evidence="7">
    <location>
        <begin position="152"/>
        <end position="153"/>
    </location>
    <ligand>
        <name>ATP</name>
        <dbReference type="ChEBI" id="CHEBI:30616"/>
    </ligand>
</feature>
<keyword evidence="3 7" id="KW-0547">Nucleotide-binding</keyword>
<dbReference type="GO" id="GO:0070395">
    <property type="term" value="P:lipoteichoic acid biosynthetic process"/>
    <property type="evidence" value="ECO:0007669"/>
    <property type="project" value="UniProtKB-UniRule"/>
</dbReference>
<feature type="domain" description="AMP-dependent synthetase/ligase" evidence="8">
    <location>
        <begin position="9"/>
        <end position="355"/>
    </location>
</feature>
<reference evidence="9 10" key="1">
    <citation type="journal article" date="2015" name="Genome Announc.">
        <title>Expanding the biotechnology potential of lactobacilli through comparative genomics of 213 strains and associated genera.</title>
        <authorList>
            <person name="Sun Z."/>
            <person name="Harris H.M."/>
            <person name="McCann A."/>
            <person name="Guo C."/>
            <person name="Argimon S."/>
            <person name="Zhang W."/>
            <person name="Yang X."/>
            <person name="Jeffery I.B."/>
            <person name="Cooney J.C."/>
            <person name="Kagawa T.F."/>
            <person name="Liu W."/>
            <person name="Song Y."/>
            <person name="Salvetti E."/>
            <person name="Wrobel A."/>
            <person name="Rasinkangas P."/>
            <person name="Parkhill J."/>
            <person name="Rea M.C."/>
            <person name="O'Sullivan O."/>
            <person name="Ritari J."/>
            <person name="Douillard F.P."/>
            <person name="Paul Ross R."/>
            <person name="Yang R."/>
            <person name="Briner A.E."/>
            <person name="Felis G.E."/>
            <person name="de Vos W.M."/>
            <person name="Barrangou R."/>
            <person name="Klaenhammer T.R."/>
            <person name="Caufield P.W."/>
            <person name="Cui Y."/>
            <person name="Zhang H."/>
            <person name="O'Toole P.W."/>
        </authorList>
    </citation>
    <scope>NUCLEOTIDE SEQUENCE [LARGE SCALE GENOMIC DNA]</scope>
    <source>
        <strain evidence="9 10">DSM 15707</strain>
    </source>
</reference>
<evidence type="ECO:0000256" key="6">
    <source>
        <dbReference type="ARBA" id="ARBA00061336"/>
    </source>
</evidence>
<dbReference type="Proteomes" id="UP000051697">
    <property type="component" value="Unassembled WGS sequence"/>
</dbReference>
<feature type="binding site" evidence="7">
    <location>
        <position position="497"/>
    </location>
    <ligand>
        <name>ATP</name>
        <dbReference type="ChEBI" id="CHEBI:30616"/>
    </ligand>
</feature>
<comment type="catalytic activity">
    <reaction evidence="7">
        <text>holo-[D-alanyl-carrier protein] + D-alanine + ATP = D-alanyl-[D-alanyl-carrier protein] + AMP + diphosphate</text>
        <dbReference type="Rhea" id="RHEA:55132"/>
        <dbReference type="Rhea" id="RHEA-COMP:14102"/>
        <dbReference type="Rhea" id="RHEA-COMP:14103"/>
        <dbReference type="ChEBI" id="CHEBI:30616"/>
        <dbReference type="ChEBI" id="CHEBI:33019"/>
        <dbReference type="ChEBI" id="CHEBI:57416"/>
        <dbReference type="ChEBI" id="CHEBI:64479"/>
        <dbReference type="ChEBI" id="CHEBI:138620"/>
        <dbReference type="ChEBI" id="CHEBI:456215"/>
        <dbReference type="EC" id="6.2.1.54"/>
    </reaction>
</comment>
<dbReference type="InterPro" id="IPR042099">
    <property type="entry name" value="ANL_N_sf"/>
</dbReference>
<dbReference type="OrthoDB" id="9765680at2"/>
<feature type="binding site" evidence="7">
    <location>
        <position position="301"/>
    </location>
    <ligand>
        <name>D-alanine</name>
        <dbReference type="ChEBI" id="CHEBI:57416"/>
    </ligand>
</feature>
<feature type="binding site" evidence="7">
    <location>
        <begin position="292"/>
        <end position="297"/>
    </location>
    <ligand>
        <name>ATP</name>
        <dbReference type="ChEBI" id="CHEBI:30616"/>
    </ligand>
</feature>
<evidence type="ECO:0000313" key="9">
    <source>
        <dbReference type="EMBL" id="KRL56011.1"/>
    </source>
</evidence>
<evidence type="ECO:0000256" key="4">
    <source>
        <dbReference type="ARBA" id="ARBA00022840"/>
    </source>
</evidence>
<evidence type="ECO:0000259" key="8">
    <source>
        <dbReference type="Pfam" id="PF00501"/>
    </source>
</evidence>
<evidence type="ECO:0000256" key="1">
    <source>
        <dbReference type="ARBA" id="ARBA00022490"/>
    </source>
</evidence>
<dbReference type="InterPro" id="IPR010072">
    <property type="entry name" value="DltA"/>
</dbReference>
<keyword evidence="10" id="KW-1185">Reference proteome</keyword>
<comment type="caution">
    <text evidence="9">The sequence shown here is derived from an EMBL/GenBank/DDBJ whole genome shotgun (WGS) entry which is preliminary data.</text>
</comment>
<protein>
    <recommendedName>
        <fullName evidence="7">D-alanine--D-alanyl carrier protein ligase</fullName>
        <shortName evidence="7">DCL</shortName>
        <ecNumber evidence="7">6.2.1.54</ecNumber>
    </recommendedName>
    <alternativeName>
        <fullName evidence="7">D-alanine--poly(phosphoribitol) ligase subunit 1</fullName>
    </alternativeName>
    <alternativeName>
        <fullName evidence="7">D-alanine-activating enzyme</fullName>
        <shortName evidence="7">DAE</shortName>
    </alternativeName>
</protein>
<feature type="binding site" evidence="7">
    <location>
        <position position="497"/>
    </location>
    <ligand>
        <name>D-alanine</name>
        <dbReference type="ChEBI" id="CHEBI:57416"/>
    </ligand>
</feature>
<dbReference type="Gene3D" id="3.30.300.30">
    <property type="match status" value="1"/>
</dbReference>
<dbReference type="HAMAP" id="MF_00593">
    <property type="entry name" value="DltA"/>
    <property type="match status" value="1"/>
</dbReference>
<dbReference type="FunFam" id="3.30.300.30:FF:000012">
    <property type="entry name" value="D-alanine--D-alanyl carrier protein ligase"/>
    <property type="match status" value="1"/>
</dbReference>
<organism evidence="9 10">
    <name type="scientific">Paucilactobacillus oligofermentans DSM 15707 = LMG 22743</name>
    <dbReference type="NCBI Taxonomy" id="1423778"/>
    <lineage>
        <taxon>Bacteria</taxon>
        <taxon>Bacillati</taxon>
        <taxon>Bacillota</taxon>
        <taxon>Bacilli</taxon>
        <taxon>Lactobacillales</taxon>
        <taxon>Lactobacillaceae</taxon>
        <taxon>Paucilactobacillus</taxon>
    </lineage>
</organism>
<keyword evidence="2 7" id="KW-0436">Ligase</keyword>
<dbReference type="NCBIfam" id="NF003417">
    <property type="entry name" value="PRK04813.1"/>
    <property type="match status" value="1"/>
</dbReference>
<dbReference type="PANTHER" id="PTHR45398:SF1">
    <property type="entry name" value="ENZYME, PUTATIVE (JCVI)-RELATED"/>
    <property type="match status" value="1"/>
</dbReference>
<dbReference type="InterPro" id="IPR045851">
    <property type="entry name" value="AMP-bd_C_sf"/>
</dbReference>
<evidence type="ECO:0000313" key="10">
    <source>
        <dbReference type="Proteomes" id="UP000051697"/>
    </source>
</evidence>